<dbReference type="AlphaFoldDB" id="A0A6C0IQT1"/>
<keyword evidence="1" id="KW-1133">Transmembrane helix</keyword>
<evidence type="ECO:0000256" key="1">
    <source>
        <dbReference type="SAM" id="Phobius"/>
    </source>
</evidence>
<keyword evidence="1" id="KW-0812">Transmembrane</keyword>
<keyword evidence="1" id="KW-0472">Membrane</keyword>
<protein>
    <recommendedName>
        <fullName evidence="3">Nucleotide-diphospho-sugar transferase domain-containing protein</fullName>
    </recommendedName>
</protein>
<accession>A0A6C0IQT1</accession>
<dbReference type="EMBL" id="MN740242">
    <property type="protein sequence ID" value="QHT95594.1"/>
    <property type="molecule type" value="Genomic_DNA"/>
</dbReference>
<evidence type="ECO:0000313" key="2">
    <source>
        <dbReference type="EMBL" id="QHT95594.1"/>
    </source>
</evidence>
<reference evidence="2" key="1">
    <citation type="journal article" date="2020" name="Nature">
        <title>Giant virus diversity and host interactions through global metagenomics.</title>
        <authorList>
            <person name="Schulz F."/>
            <person name="Roux S."/>
            <person name="Paez-Espino D."/>
            <person name="Jungbluth S."/>
            <person name="Walsh D.A."/>
            <person name="Denef V.J."/>
            <person name="McMahon K.D."/>
            <person name="Konstantinidis K.T."/>
            <person name="Eloe-Fadrosh E.A."/>
            <person name="Kyrpides N.C."/>
            <person name="Woyke T."/>
        </authorList>
    </citation>
    <scope>NUCLEOTIDE SEQUENCE</scope>
    <source>
        <strain evidence="2">GVMAG-M-3300024261-8</strain>
    </source>
</reference>
<proteinExistence type="predicted"/>
<organism evidence="2">
    <name type="scientific">viral metagenome</name>
    <dbReference type="NCBI Taxonomy" id="1070528"/>
    <lineage>
        <taxon>unclassified sequences</taxon>
        <taxon>metagenomes</taxon>
        <taxon>organismal metagenomes</taxon>
    </lineage>
</organism>
<feature type="transmembrane region" description="Helical" evidence="1">
    <location>
        <begin position="7"/>
        <end position="25"/>
    </location>
</feature>
<name>A0A6C0IQT1_9ZZZZ</name>
<sequence>MVFSTKNIHYYLLSIGVIFTASYFANKMKQPFETNDEYEMIRNYVLNDSPLYGYNRPKLWIHSKYQINSRKWKSFGSRTSSDLNQPYLHLVIQSIIDKCGDDFHICLIDDESFSKLIPSWDVDISNMGEPHKQLFREMAMMEILYNYGGMIVPNSFLCMKNLKPLYDQEMLNNKPFVCENVNKSVDLMQYKNPPVFSASTYFMGSPKNDAGISSIISYMKNRNARAHFTDEYQFKNDVATYLRTMKENNEISILDGAMVGVKTSKGKPIILDHLMEQQPLDLVPACVGLYIPSDELLNRTKYQWFVALSEDEVLETDNALADMLVNAVSVSQITPMNSDIHRSVASI</sequence>
<evidence type="ECO:0008006" key="3">
    <source>
        <dbReference type="Google" id="ProtNLM"/>
    </source>
</evidence>